<proteinExistence type="predicted"/>
<dbReference type="AlphaFoldDB" id="A0A6V7WZ60"/>
<reference evidence="1 2" key="1">
    <citation type="submission" date="2020-08" db="EMBL/GenBank/DDBJ databases">
        <authorList>
            <person name="Koutsovoulos G."/>
            <person name="Danchin GJ E."/>
        </authorList>
    </citation>
    <scope>NUCLEOTIDE SEQUENCE [LARGE SCALE GENOMIC DNA]</scope>
</reference>
<dbReference type="EMBL" id="CAJEWN010000934">
    <property type="protein sequence ID" value="CAD2192263.1"/>
    <property type="molecule type" value="Genomic_DNA"/>
</dbReference>
<name>A0A6V7WZ60_MELEN</name>
<dbReference type="Proteomes" id="UP000580250">
    <property type="component" value="Unassembled WGS sequence"/>
</dbReference>
<organism evidence="1 2">
    <name type="scientific">Meloidogyne enterolobii</name>
    <name type="common">Root-knot nematode worm</name>
    <name type="synonym">Meloidogyne mayaguensis</name>
    <dbReference type="NCBI Taxonomy" id="390850"/>
    <lineage>
        <taxon>Eukaryota</taxon>
        <taxon>Metazoa</taxon>
        <taxon>Ecdysozoa</taxon>
        <taxon>Nematoda</taxon>
        <taxon>Chromadorea</taxon>
        <taxon>Rhabditida</taxon>
        <taxon>Tylenchina</taxon>
        <taxon>Tylenchomorpha</taxon>
        <taxon>Tylenchoidea</taxon>
        <taxon>Meloidogynidae</taxon>
        <taxon>Meloidogyninae</taxon>
        <taxon>Meloidogyne</taxon>
    </lineage>
</organism>
<accession>A0A6V7WZ60</accession>
<evidence type="ECO:0000313" key="2">
    <source>
        <dbReference type="Proteomes" id="UP000580250"/>
    </source>
</evidence>
<gene>
    <name evidence="1" type="ORF">MENT_LOCUS45141</name>
</gene>
<evidence type="ECO:0000313" key="1">
    <source>
        <dbReference type="EMBL" id="CAD2192263.1"/>
    </source>
</evidence>
<comment type="caution">
    <text evidence="1">The sequence shown here is derived from an EMBL/GenBank/DDBJ whole genome shotgun (WGS) entry which is preliminary data.</text>
</comment>
<protein>
    <submittedName>
        <fullName evidence="1">Uncharacterized protein</fullName>
    </submittedName>
</protein>
<dbReference type="OrthoDB" id="370884at2759"/>
<sequence>MLIHRLNTLVEALHEISETENQQSTFTFNSYKEVLDEARQMIDTVYYDRAHGADGYTRHGLGHQMTHRNVLYKLLTDSNNNKP</sequence>